<protein>
    <submittedName>
        <fullName evidence="1">Uncharacterized protein</fullName>
    </submittedName>
</protein>
<sequence>MDATHGIDTAMLIGINLTLERRLETARQSPLLSETLRE</sequence>
<organism evidence="1 2">
    <name type="scientific">Nostoc sphaeroides CCNUC1</name>
    <dbReference type="NCBI Taxonomy" id="2653204"/>
    <lineage>
        <taxon>Bacteria</taxon>
        <taxon>Bacillati</taxon>
        <taxon>Cyanobacteriota</taxon>
        <taxon>Cyanophyceae</taxon>
        <taxon>Nostocales</taxon>
        <taxon>Nostocaceae</taxon>
        <taxon>Nostoc</taxon>
    </lineage>
</organism>
<evidence type="ECO:0000313" key="2">
    <source>
        <dbReference type="Proteomes" id="UP000326678"/>
    </source>
</evidence>
<dbReference type="AlphaFoldDB" id="A0A5P8WAE9"/>
<dbReference type="EMBL" id="CP045227">
    <property type="protein sequence ID" value="QFS49777.1"/>
    <property type="molecule type" value="Genomic_DNA"/>
</dbReference>
<proteinExistence type="predicted"/>
<reference evidence="1 2" key="1">
    <citation type="submission" date="2019-10" db="EMBL/GenBank/DDBJ databases">
        <title>Genomic and transcriptomic insights into the perfect genentic adaptation of a filamentous nitrogen-fixing cyanobacterium to rice fields.</title>
        <authorList>
            <person name="Chen Z."/>
        </authorList>
    </citation>
    <scope>NUCLEOTIDE SEQUENCE [LARGE SCALE GENOMIC DNA]</scope>
    <source>
        <strain evidence="1">CCNUC1</strain>
    </source>
</reference>
<accession>A0A5P8WAE9</accession>
<dbReference type="KEGG" id="nsh:GXM_07271"/>
<keyword evidence="2" id="KW-1185">Reference proteome</keyword>
<gene>
    <name evidence="1" type="ORF">GXM_07271</name>
</gene>
<evidence type="ECO:0000313" key="1">
    <source>
        <dbReference type="EMBL" id="QFS49777.1"/>
    </source>
</evidence>
<dbReference type="Proteomes" id="UP000326678">
    <property type="component" value="Chromosome Gxm2"/>
</dbReference>
<name>A0A5P8WAE9_9NOSO</name>